<accession>A0A4V3EJ63</accession>
<dbReference type="SUPFAM" id="SSF55729">
    <property type="entry name" value="Acyl-CoA N-acyltransferases (Nat)"/>
    <property type="match status" value="1"/>
</dbReference>
<sequence length="208" mass="22163">MHRLLRAFLDATEGRFPPVDGGVTHVDPPGRVHGVVAFTGHTYVMAPAPIWPSDDIDVPPPDGYGGSHDPRYVSWLARDAAEIGVLDAVLFARGTGAGSASLGRTDRHDDHHRVDHARSIRDDVRVYGDERGFVTLSTGLVGRTEFGVEADPAGHDLGWGRSLVADALGLIPDGEPVFAAVSPGNARSMRAFLAVGFTPIGSEQLWVV</sequence>
<evidence type="ECO:0000313" key="1">
    <source>
        <dbReference type="EMBL" id="TDT16088.1"/>
    </source>
</evidence>
<dbReference type="InterPro" id="IPR016181">
    <property type="entry name" value="Acyl_CoA_acyltransferase"/>
</dbReference>
<keyword evidence="2" id="KW-1185">Reference proteome</keyword>
<gene>
    <name evidence="1" type="ORF">BDK89_1670</name>
</gene>
<dbReference type="RefSeq" id="WP_133868489.1">
    <property type="nucleotide sequence ID" value="NZ_SOAU01000001.1"/>
</dbReference>
<name>A0A4V3EJ63_9ACTN</name>
<protein>
    <recommendedName>
        <fullName evidence="3">N-acetyltransferase domain-containing protein</fullName>
    </recommendedName>
</protein>
<dbReference type="OrthoDB" id="7945430at2"/>
<dbReference type="Proteomes" id="UP000294558">
    <property type="component" value="Unassembled WGS sequence"/>
</dbReference>
<proteinExistence type="predicted"/>
<evidence type="ECO:0008006" key="3">
    <source>
        <dbReference type="Google" id="ProtNLM"/>
    </source>
</evidence>
<reference evidence="1 2" key="1">
    <citation type="submission" date="2019-03" db="EMBL/GenBank/DDBJ databases">
        <title>Sequencing the genomes of 1000 actinobacteria strains.</title>
        <authorList>
            <person name="Klenk H.-P."/>
        </authorList>
    </citation>
    <scope>NUCLEOTIDE SEQUENCE [LARGE SCALE GENOMIC DNA]</scope>
    <source>
        <strain evidence="1 2">DSM 18936</strain>
    </source>
</reference>
<dbReference type="AlphaFoldDB" id="A0A4V3EJ63"/>
<comment type="caution">
    <text evidence="1">The sequence shown here is derived from an EMBL/GenBank/DDBJ whole genome shotgun (WGS) entry which is preliminary data.</text>
</comment>
<evidence type="ECO:0000313" key="2">
    <source>
        <dbReference type="Proteomes" id="UP000294558"/>
    </source>
</evidence>
<dbReference type="EMBL" id="SOAU01000001">
    <property type="protein sequence ID" value="TDT16088.1"/>
    <property type="molecule type" value="Genomic_DNA"/>
</dbReference>
<organism evidence="1 2">
    <name type="scientific">Ilumatobacter fluminis</name>
    <dbReference type="NCBI Taxonomy" id="467091"/>
    <lineage>
        <taxon>Bacteria</taxon>
        <taxon>Bacillati</taxon>
        <taxon>Actinomycetota</taxon>
        <taxon>Acidimicrobiia</taxon>
        <taxon>Acidimicrobiales</taxon>
        <taxon>Ilumatobacteraceae</taxon>
        <taxon>Ilumatobacter</taxon>
    </lineage>
</organism>